<organism evidence="1 2">
    <name type="scientific">Penicillium roqueforti (strain FM164)</name>
    <dbReference type="NCBI Taxonomy" id="1365484"/>
    <lineage>
        <taxon>Eukaryota</taxon>
        <taxon>Fungi</taxon>
        <taxon>Dikarya</taxon>
        <taxon>Ascomycota</taxon>
        <taxon>Pezizomycotina</taxon>
        <taxon>Eurotiomycetes</taxon>
        <taxon>Eurotiomycetidae</taxon>
        <taxon>Eurotiales</taxon>
        <taxon>Aspergillaceae</taxon>
        <taxon>Penicillium</taxon>
    </lineage>
</organism>
<dbReference type="AlphaFoldDB" id="W6QRF8"/>
<evidence type="ECO:0000313" key="2">
    <source>
        <dbReference type="Proteomes" id="UP000030686"/>
    </source>
</evidence>
<keyword evidence="2" id="KW-1185">Reference proteome</keyword>
<evidence type="ECO:0000313" key="1">
    <source>
        <dbReference type="EMBL" id="CDM38571.1"/>
    </source>
</evidence>
<dbReference type="Proteomes" id="UP000030686">
    <property type="component" value="Unassembled WGS sequence"/>
</dbReference>
<accession>W6QRF8</accession>
<protein>
    <submittedName>
        <fullName evidence="1">Uncharacterized protein</fullName>
    </submittedName>
</protein>
<dbReference type="EMBL" id="HG792033">
    <property type="protein sequence ID" value="CDM38571.1"/>
    <property type="molecule type" value="Genomic_DNA"/>
</dbReference>
<name>W6QRF8_PENRF</name>
<gene>
    <name evidence="1" type="ORF">PROQFM164_S19g000007</name>
</gene>
<reference evidence="1" key="1">
    <citation type="journal article" date="2014" name="Nat. Commun.">
        <title>Multiple recent horizontal transfers of a large genomic region in cheese making fungi.</title>
        <authorList>
            <person name="Cheeseman K."/>
            <person name="Ropars J."/>
            <person name="Renault P."/>
            <person name="Dupont J."/>
            <person name="Gouzy J."/>
            <person name="Branca A."/>
            <person name="Abraham A.L."/>
            <person name="Ceppi M."/>
            <person name="Conseiller E."/>
            <person name="Debuchy R."/>
            <person name="Malagnac F."/>
            <person name="Goarin A."/>
            <person name="Silar P."/>
            <person name="Lacoste S."/>
            <person name="Sallet E."/>
            <person name="Bensimon A."/>
            <person name="Giraud T."/>
            <person name="Brygoo Y."/>
        </authorList>
    </citation>
    <scope>NUCLEOTIDE SEQUENCE [LARGE SCALE GENOMIC DNA]</scope>
    <source>
        <strain evidence="1">FM164</strain>
    </source>
</reference>
<sequence>MASQVGGKPPVIPAVAKPPAAAPLTGPRVLDLPTWNVRPEPVWVFCLGCFYVEVTGFQPNPAECFSLEETICVFDHPVASDCAGCRAAKQECIMVPRGLHQDAYDFIQLLVWVKSFWDTGATKKHQWQPETLQVVSEASGELASSFYIIAKKHIDYWHLGPSATATDRDLYDKFVYRRSQIRGTRVGKIRKAEDTPVRVPLCEKTMIGLVPGDVEFALWTRAKVAIVETVRAAVAQLEGDTGKTLLAGWDSMIPTYYI</sequence>
<proteinExistence type="predicted"/>